<dbReference type="GO" id="GO:0000166">
    <property type="term" value="F:nucleotide binding"/>
    <property type="evidence" value="ECO:0007669"/>
    <property type="project" value="UniProtKB-KW"/>
</dbReference>
<evidence type="ECO:0000256" key="11">
    <source>
        <dbReference type="ARBA" id="ARBA00023136"/>
    </source>
</evidence>
<protein>
    <recommendedName>
        <fullName evidence="4">N-acetylgalactosaminide beta-1,3-galactosyltransferase</fullName>
        <ecNumber evidence="4">2.4.1.122</ecNumber>
    </recommendedName>
</protein>
<evidence type="ECO:0000313" key="14">
    <source>
        <dbReference type="EMBL" id="EEP78539.1"/>
    </source>
</evidence>
<dbReference type="Gene3D" id="3.50.4.10">
    <property type="entry name" value="Hepatocyte Growth Factor"/>
    <property type="match status" value="1"/>
</dbReference>
<dbReference type="Pfam" id="PF02434">
    <property type="entry name" value="Fringe"/>
    <property type="match status" value="1"/>
</dbReference>
<evidence type="ECO:0000256" key="7">
    <source>
        <dbReference type="ARBA" id="ARBA00022692"/>
    </source>
</evidence>
<feature type="transmembrane region" description="Helical" evidence="12">
    <location>
        <begin position="12"/>
        <end position="29"/>
    </location>
</feature>
<keyword evidence="15" id="KW-1185">Reference proteome</keyword>
<dbReference type="EMBL" id="CH476616">
    <property type="protein sequence ID" value="EEP78539.1"/>
    <property type="molecule type" value="Genomic_DNA"/>
</dbReference>
<evidence type="ECO:0000256" key="6">
    <source>
        <dbReference type="ARBA" id="ARBA00022679"/>
    </source>
</evidence>
<evidence type="ECO:0000256" key="9">
    <source>
        <dbReference type="ARBA" id="ARBA00022968"/>
    </source>
</evidence>
<evidence type="ECO:0000259" key="13">
    <source>
        <dbReference type="Pfam" id="PF02434"/>
    </source>
</evidence>
<dbReference type="KEGG" id="ure:UREG_03385"/>
<dbReference type="GO" id="GO:0016020">
    <property type="term" value="C:membrane"/>
    <property type="evidence" value="ECO:0007669"/>
    <property type="project" value="UniProtKB-SubCell"/>
</dbReference>
<keyword evidence="8" id="KW-0547">Nucleotide-binding</keyword>
<dbReference type="OMA" id="ERTRPYN"/>
<comment type="subcellular location">
    <subcellularLocation>
        <location evidence="1">Membrane</location>
        <topology evidence="1">Single-pass type II membrane protein</topology>
    </subcellularLocation>
</comment>
<keyword evidence="10 12" id="KW-1133">Transmembrane helix</keyword>
<keyword evidence="9" id="KW-0735">Signal-anchor</keyword>
<dbReference type="PANTHER" id="PTHR23033:SF43">
    <property type="entry name" value="APPLE DOMAIN-CONTAINING PROTEIN"/>
    <property type="match status" value="1"/>
</dbReference>
<proteinExistence type="inferred from homology"/>
<dbReference type="HOGENOM" id="CLU_022549_0_0_1"/>
<organism evidence="14 15">
    <name type="scientific">Uncinocarpus reesii (strain UAMH 1704)</name>
    <dbReference type="NCBI Taxonomy" id="336963"/>
    <lineage>
        <taxon>Eukaryota</taxon>
        <taxon>Fungi</taxon>
        <taxon>Dikarya</taxon>
        <taxon>Ascomycota</taxon>
        <taxon>Pezizomycotina</taxon>
        <taxon>Eurotiomycetes</taxon>
        <taxon>Eurotiomycetidae</taxon>
        <taxon>Onygenales</taxon>
        <taxon>Onygenaceae</taxon>
        <taxon>Uncinocarpus</taxon>
    </lineage>
</organism>
<keyword evidence="11 12" id="KW-0472">Membrane</keyword>
<reference evidence="15" key="1">
    <citation type="journal article" date="2009" name="Genome Res.">
        <title>Comparative genomic analyses of the human fungal pathogens Coccidioides and their relatives.</title>
        <authorList>
            <person name="Sharpton T.J."/>
            <person name="Stajich J.E."/>
            <person name="Rounsley S.D."/>
            <person name="Gardner M.J."/>
            <person name="Wortman J.R."/>
            <person name="Jordar V.S."/>
            <person name="Maiti R."/>
            <person name="Kodira C.D."/>
            <person name="Neafsey D.E."/>
            <person name="Zeng Q."/>
            <person name="Hung C.-Y."/>
            <person name="McMahan C."/>
            <person name="Muszewska A."/>
            <person name="Grynberg M."/>
            <person name="Mandel M.A."/>
            <person name="Kellner E.M."/>
            <person name="Barker B.M."/>
            <person name="Galgiani J.N."/>
            <person name="Orbach M.J."/>
            <person name="Kirkland T.N."/>
            <person name="Cole G.T."/>
            <person name="Henn M.R."/>
            <person name="Birren B.W."/>
            <person name="Taylor J.W."/>
        </authorList>
    </citation>
    <scope>NUCLEOTIDE SEQUENCE [LARGE SCALE GENOMIC DNA]</scope>
    <source>
        <strain evidence="15">UAMH 1704</strain>
    </source>
</reference>
<dbReference type="InParanoid" id="C4JQP0"/>
<dbReference type="AlphaFoldDB" id="C4JQP0"/>
<dbReference type="InterPro" id="IPR003378">
    <property type="entry name" value="Fringe-like_glycosylTrfase"/>
</dbReference>
<keyword evidence="6" id="KW-0808">Transferase</keyword>
<dbReference type="OrthoDB" id="409122at2759"/>
<keyword evidence="7 12" id="KW-0812">Transmembrane</keyword>
<evidence type="ECO:0000256" key="8">
    <source>
        <dbReference type="ARBA" id="ARBA00022741"/>
    </source>
</evidence>
<dbReference type="GeneID" id="8440224"/>
<accession>C4JQP0</accession>
<comment type="similarity">
    <text evidence="3">Belongs to the glycosyltransferase 31 family. Beta3-Gal-T subfamily.</text>
</comment>
<dbReference type="Proteomes" id="UP000002058">
    <property type="component" value="Unassembled WGS sequence"/>
</dbReference>
<dbReference type="EC" id="2.4.1.122" evidence="4"/>
<dbReference type="VEuPathDB" id="FungiDB:UREG_03385"/>
<dbReference type="RefSeq" id="XP_002543868.1">
    <property type="nucleotide sequence ID" value="XM_002543822.1"/>
</dbReference>
<name>C4JQP0_UNCRE</name>
<dbReference type="InterPro" id="IPR026050">
    <property type="entry name" value="C1GALT1/C1GALT1_chp1"/>
</dbReference>
<dbReference type="eggNOG" id="KOG2246">
    <property type="taxonomic scope" value="Eukaryota"/>
</dbReference>
<evidence type="ECO:0000313" key="15">
    <source>
        <dbReference type="Proteomes" id="UP000002058"/>
    </source>
</evidence>
<evidence type="ECO:0000256" key="1">
    <source>
        <dbReference type="ARBA" id="ARBA00004606"/>
    </source>
</evidence>
<keyword evidence="5" id="KW-0328">Glycosyltransferase</keyword>
<evidence type="ECO:0000256" key="3">
    <source>
        <dbReference type="ARBA" id="ARBA00006462"/>
    </source>
</evidence>
<evidence type="ECO:0000256" key="12">
    <source>
        <dbReference type="SAM" id="Phobius"/>
    </source>
</evidence>
<evidence type="ECO:0000256" key="5">
    <source>
        <dbReference type="ARBA" id="ARBA00022676"/>
    </source>
</evidence>
<sequence>MAAWITSPRKLRLIYFALVFVTVVVVIYSDAIDRLRFEFVVRKYSPCLPQIDESSGPSGPIQNGDQSALPNCETFSTSPFARDGIQVVLKIGGAESRERLKSHVDGVTACIPNLLVVSDMEQVVGPFRAHDVIRDVMNVLSREDRKTYQRQRENYCYRNDKEPKPTPGGWKLDKYKFFPMVEYAYRQNPHAKWYVFTETDTFVIWDNLVQLLGRYNWTDPLYMGSPTPGRTLGQEWGGRKSFFAYGGSGFVLSAAAMEILLQGQAGDNTDGSQLLTSKYRKMIRGDCCGDSVLGWVAAQHRINVTGLWPMFDPAAVHDTPLGRTSWCQPAISFHRTKAPDTLKLWRWLQEKRKDGMSLGRPILFSDLVDFLGILNVAFREDWKNTNAATFEKQFLDSFESCRAACHDHPECLQFSYHHRRCHLVREIDLGNPAEPEGDGDSQHNRWLAGWDVEKIKRFQEAHPCGQVDWPAPSLDRIF</sequence>
<dbReference type="Gene3D" id="3.90.550.50">
    <property type="match status" value="1"/>
</dbReference>
<comment type="pathway">
    <text evidence="2">Protein modification; protein glycosylation.</text>
</comment>
<evidence type="ECO:0000256" key="10">
    <source>
        <dbReference type="ARBA" id="ARBA00022989"/>
    </source>
</evidence>
<dbReference type="GO" id="GO:0016263">
    <property type="term" value="F:glycoprotein-N-acetylgalactosamine 3-beta-galactosyltransferase activity"/>
    <property type="evidence" value="ECO:0007669"/>
    <property type="project" value="UniProtKB-EC"/>
</dbReference>
<dbReference type="PANTHER" id="PTHR23033">
    <property type="entry name" value="BETA1,3-GALACTOSYLTRANSFERASE"/>
    <property type="match status" value="1"/>
</dbReference>
<evidence type="ECO:0000256" key="4">
    <source>
        <dbReference type="ARBA" id="ARBA00012557"/>
    </source>
</evidence>
<gene>
    <name evidence="14" type="ORF">UREG_03385</name>
</gene>
<evidence type="ECO:0000256" key="2">
    <source>
        <dbReference type="ARBA" id="ARBA00004922"/>
    </source>
</evidence>
<feature type="domain" description="Fringe-like glycosyltransferase" evidence="13">
    <location>
        <begin position="181"/>
        <end position="260"/>
    </location>
</feature>